<dbReference type="HAMAP" id="MF_00149">
    <property type="entry name" value="DNA_mis_repair"/>
    <property type="match status" value="1"/>
</dbReference>
<dbReference type="AlphaFoldDB" id="A0A554NCC0"/>
<dbReference type="InterPro" id="IPR042121">
    <property type="entry name" value="MutL_C_regsub"/>
</dbReference>
<dbReference type="SUPFAM" id="SSF54211">
    <property type="entry name" value="Ribosomal protein S5 domain 2-like"/>
    <property type="match status" value="1"/>
</dbReference>
<dbReference type="SUPFAM" id="SSF55874">
    <property type="entry name" value="ATPase domain of HSP90 chaperone/DNA topoisomerase II/histidine kinase"/>
    <property type="match status" value="1"/>
</dbReference>
<dbReference type="InterPro" id="IPR042120">
    <property type="entry name" value="MutL_C_dimsub"/>
</dbReference>
<dbReference type="FunFam" id="3.30.565.10:FF:000003">
    <property type="entry name" value="DNA mismatch repair endonuclease MutL"/>
    <property type="match status" value="1"/>
</dbReference>
<evidence type="ECO:0000256" key="1">
    <source>
        <dbReference type="ARBA" id="ARBA00006082"/>
    </source>
</evidence>
<proteinExistence type="inferred from homology"/>
<feature type="compositionally biased region" description="Low complexity" evidence="5">
    <location>
        <begin position="477"/>
        <end position="496"/>
    </location>
</feature>
<dbReference type="InterPro" id="IPR036890">
    <property type="entry name" value="HATPase_C_sf"/>
</dbReference>
<dbReference type="RefSeq" id="WP_144261377.1">
    <property type="nucleotide sequence ID" value="NZ_QMDX01000003.1"/>
</dbReference>
<evidence type="ECO:0000256" key="4">
    <source>
        <dbReference type="HAMAP-Rule" id="MF_00149"/>
    </source>
</evidence>
<dbReference type="Pfam" id="PF08676">
    <property type="entry name" value="MutL_C"/>
    <property type="match status" value="1"/>
</dbReference>
<dbReference type="GO" id="GO:0005524">
    <property type="term" value="F:ATP binding"/>
    <property type="evidence" value="ECO:0007669"/>
    <property type="project" value="InterPro"/>
</dbReference>
<dbReference type="SMART" id="SM00853">
    <property type="entry name" value="MutL_C"/>
    <property type="match status" value="1"/>
</dbReference>
<comment type="similarity">
    <text evidence="1 4">Belongs to the DNA mismatch repair MutL/HexB family.</text>
</comment>
<dbReference type="InterPro" id="IPR037198">
    <property type="entry name" value="MutL_C_sf"/>
</dbReference>
<feature type="compositionally biased region" description="Basic and acidic residues" evidence="5">
    <location>
        <begin position="396"/>
        <end position="406"/>
    </location>
</feature>
<evidence type="ECO:0000256" key="2">
    <source>
        <dbReference type="ARBA" id="ARBA00022763"/>
    </source>
</evidence>
<dbReference type="EMBL" id="QMDX01000003">
    <property type="protein sequence ID" value="TSD14660.1"/>
    <property type="molecule type" value="Genomic_DNA"/>
</dbReference>
<gene>
    <name evidence="4 8" type="primary">mutL</name>
    <name evidence="8" type="ORF">DP107_06655</name>
</gene>
<keyword evidence="8" id="KW-0378">Hydrolase</keyword>
<evidence type="ECO:0000259" key="6">
    <source>
        <dbReference type="SMART" id="SM00853"/>
    </source>
</evidence>
<dbReference type="SUPFAM" id="SSF118116">
    <property type="entry name" value="DNA mismatch repair protein MutL"/>
    <property type="match status" value="1"/>
</dbReference>
<comment type="function">
    <text evidence="4">This protein is involved in the repair of mismatches in DNA. It is required for dam-dependent methyl-directed DNA mismatch repair. May act as a 'molecular matchmaker', a protein that promotes the formation of a stable complex between two or more DNA-binding proteins in an ATP-dependent manner without itself being part of a final effector complex.</text>
</comment>
<dbReference type="Pfam" id="PF01119">
    <property type="entry name" value="DNA_mis_repair"/>
    <property type="match status" value="1"/>
</dbReference>
<feature type="compositionally biased region" description="Acidic residues" evidence="5">
    <location>
        <begin position="411"/>
        <end position="423"/>
    </location>
</feature>
<dbReference type="InterPro" id="IPR014762">
    <property type="entry name" value="DNA_mismatch_repair_CS"/>
</dbReference>
<evidence type="ECO:0000313" key="8">
    <source>
        <dbReference type="EMBL" id="TSD14660.1"/>
    </source>
</evidence>
<dbReference type="GO" id="GO:0032300">
    <property type="term" value="C:mismatch repair complex"/>
    <property type="evidence" value="ECO:0007669"/>
    <property type="project" value="InterPro"/>
</dbReference>
<dbReference type="PANTHER" id="PTHR10073">
    <property type="entry name" value="DNA MISMATCH REPAIR PROTEIN MLH, PMS, MUTL"/>
    <property type="match status" value="1"/>
</dbReference>
<evidence type="ECO:0000256" key="5">
    <source>
        <dbReference type="SAM" id="MobiDB-lite"/>
    </source>
</evidence>
<dbReference type="CDD" id="cd16926">
    <property type="entry name" value="HATPase_MutL-MLH-PMS-like"/>
    <property type="match status" value="1"/>
</dbReference>
<dbReference type="Gene3D" id="3.30.565.10">
    <property type="entry name" value="Histidine kinase-like ATPase, C-terminal domain"/>
    <property type="match status" value="1"/>
</dbReference>
<keyword evidence="8" id="KW-0255">Endonuclease</keyword>
<feature type="region of interest" description="Disordered" evidence="5">
    <location>
        <begin position="364"/>
        <end position="526"/>
    </location>
</feature>
<dbReference type="GO" id="GO:0030983">
    <property type="term" value="F:mismatched DNA binding"/>
    <property type="evidence" value="ECO:0007669"/>
    <property type="project" value="InterPro"/>
</dbReference>
<dbReference type="GO" id="GO:0140664">
    <property type="term" value="F:ATP-dependent DNA damage sensor activity"/>
    <property type="evidence" value="ECO:0007669"/>
    <property type="project" value="InterPro"/>
</dbReference>
<sequence length="742" mass="77835">MPEIHELDAATVDRIAAGEIVERPASAVKELVENAIDADAGRVEVAVEAGGSDGIRVADDGVGMTRGEVERAVREHTTSKIRDVSDLESGVGTLGFRGEALHAIGAVSRLTVRTRPRGDRDDTDTEAAATGTELVVEGGEVGPVERVGCPAGTTVEVDDLFYNVPARRKYLKTEATEFAHVNRVVAGYALANPNTAVSLTHDGRETFATPGQGDLRGAMLAVYGREVAAGTVRVGGGGADPTTDAARTAARAADADPGGPLDGVCGLVSDPETTRSGSEYCNVYVNGRWVTARAVREAVVEAYGGQLAGDRYPFAALFLSVPAAEVDVNVHPRKREVRFADEAGVRRQVQRAVRTALLDAGFVRSSAPRGRSQPGQTEISPERAVKEADSLAGTGEEPRRVDDGRWQADGADGEPDPGVEDPGPDAAEREARTETAPGRWRVDESDGIAPTAAPDADESGPDPTADDATTSNDLDGRTGTASAGSGSESAAGARTAPGGGASASGAGPTADPHRRLRGTTEQRTLGGEAVDRSFAFDRLPGMRLLGQFSETYLVAETDDGLVLVDQHAADERVNYEALRERFLDAPVTTQTLAEPVAVAVTSEEAELVRERGEALERLGLSVALVDAEGESTVRVSAVPAILADVMDVDLVRDLLADLAAGDPAATVTERVDALLGDMACYPAVTGNESLREGTVVALLSALDDCENPYACPHGRPTLVEFDHGEIEDRFERDYPGHTQRRG</sequence>
<dbReference type="Gene3D" id="3.30.1540.20">
    <property type="entry name" value="MutL, C-terminal domain, dimerisation subdomain"/>
    <property type="match status" value="1"/>
</dbReference>
<dbReference type="InterPro" id="IPR002099">
    <property type="entry name" value="MutL/Mlh/PMS"/>
</dbReference>
<name>A0A554NCC0_9EURY</name>
<dbReference type="InParanoid" id="A0A554NCC0"/>
<dbReference type="InterPro" id="IPR020667">
    <property type="entry name" value="DNA_mismatch_repair_MutL"/>
</dbReference>
<dbReference type="SMART" id="SM01340">
    <property type="entry name" value="DNA_mis_repair"/>
    <property type="match status" value="1"/>
</dbReference>
<dbReference type="InterPro" id="IPR038973">
    <property type="entry name" value="MutL/Mlh/Pms-like"/>
</dbReference>
<accession>A0A554NCC0</accession>
<dbReference type="GO" id="GO:0006298">
    <property type="term" value="P:mismatch repair"/>
    <property type="evidence" value="ECO:0007669"/>
    <property type="project" value="UniProtKB-UniRule"/>
</dbReference>
<keyword evidence="9" id="KW-1185">Reference proteome</keyword>
<dbReference type="GO" id="GO:0016887">
    <property type="term" value="F:ATP hydrolysis activity"/>
    <property type="evidence" value="ECO:0007669"/>
    <property type="project" value="InterPro"/>
</dbReference>
<protein>
    <recommendedName>
        <fullName evidence="4">DNA mismatch repair protein MutL</fullName>
    </recommendedName>
</protein>
<evidence type="ECO:0000259" key="7">
    <source>
        <dbReference type="SMART" id="SM01340"/>
    </source>
</evidence>
<dbReference type="PANTHER" id="PTHR10073:SF12">
    <property type="entry name" value="DNA MISMATCH REPAIR PROTEIN MLH1"/>
    <property type="match status" value="1"/>
</dbReference>
<feature type="domain" description="DNA mismatch repair protein S5" evidence="7">
    <location>
        <begin position="219"/>
        <end position="358"/>
    </location>
</feature>
<dbReference type="InterPro" id="IPR020568">
    <property type="entry name" value="Ribosomal_Su5_D2-typ_SF"/>
</dbReference>
<dbReference type="Gene3D" id="3.30.230.10">
    <property type="match status" value="1"/>
</dbReference>
<keyword evidence="2 4" id="KW-0227">DNA damage</keyword>
<keyword evidence="3 4" id="KW-0234">DNA repair</keyword>
<dbReference type="Gene3D" id="3.30.1370.100">
    <property type="entry name" value="MutL, C-terminal domain, regulatory subdomain"/>
    <property type="match status" value="1"/>
</dbReference>
<evidence type="ECO:0000313" key="9">
    <source>
        <dbReference type="Proteomes" id="UP000319894"/>
    </source>
</evidence>
<feature type="domain" description="MutL C-terminal dimerisation" evidence="6">
    <location>
        <begin position="544"/>
        <end position="690"/>
    </location>
</feature>
<reference evidence="8 9" key="1">
    <citation type="submission" date="2018-06" db="EMBL/GenBank/DDBJ databases">
        <title>Natronomonas sp. F16-60 a new haloarchaeon isolated from a solar saltern of Isla Cristina, Huelva, Spain.</title>
        <authorList>
            <person name="Duran-Viseras A."/>
            <person name="Sanchez-Porro C."/>
            <person name="Ventosa A."/>
        </authorList>
    </citation>
    <scope>NUCLEOTIDE SEQUENCE [LARGE SCALE GENOMIC DNA]</scope>
    <source>
        <strain evidence="8 9">F16-60</strain>
    </source>
</reference>
<dbReference type="CDD" id="cd00782">
    <property type="entry name" value="MutL_Trans"/>
    <property type="match status" value="1"/>
</dbReference>
<feature type="compositionally biased region" description="Basic and acidic residues" evidence="5">
    <location>
        <begin position="380"/>
        <end position="389"/>
    </location>
</feature>
<dbReference type="PROSITE" id="PS00058">
    <property type="entry name" value="DNA_MISMATCH_REPAIR_1"/>
    <property type="match status" value="1"/>
</dbReference>
<dbReference type="NCBIfam" id="TIGR00585">
    <property type="entry name" value="mutl"/>
    <property type="match status" value="1"/>
</dbReference>
<dbReference type="OrthoDB" id="146201at2157"/>
<evidence type="ECO:0000256" key="3">
    <source>
        <dbReference type="ARBA" id="ARBA00023204"/>
    </source>
</evidence>
<comment type="caution">
    <text evidence="8">The sequence shown here is derived from an EMBL/GenBank/DDBJ whole genome shotgun (WGS) entry which is preliminary data.</text>
</comment>
<dbReference type="InterPro" id="IPR013507">
    <property type="entry name" value="DNA_mismatch_S5_2-like"/>
</dbReference>
<organism evidence="8 9">
    <name type="scientific">Haloglomus irregulare</name>
    <dbReference type="NCBI Taxonomy" id="2234134"/>
    <lineage>
        <taxon>Archaea</taxon>
        <taxon>Methanobacteriati</taxon>
        <taxon>Methanobacteriota</taxon>
        <taxon>Stenosarchaea group</taxon>
        <taxon>Halobacteria</taxon>
        <taxon>Halobacteriales</taxon>
        <taxon>Natronomonadaceae</taxon>
        <taxon>Haloglomus</taxon>
    </lineage>
</organism>
<dbReference type="Proteomes" id="UP000319894">
    <property type="component" value="Unassembled WGS sequence"/>
</dbReference>
<dbReference type="InterPro" id="IPR014721">
    <property type="entry name" value="Ribsml_uS5_D2-typ_fold_subgr"/>
</dbReference>
<dbReference type="InterPro" id="IPR014790">
    <property type="entry name" value="MutL_C"/>
</dbReference>
<dbReference type="Pfam" id="PF13589">
    <property type="entry name" value="HATPase_c_3"/>
    <property type="match status" value="1"/>
</dbReference>
<keyword evidence="8" id="KW-0540">Nuclease</keyword>
<dbReference type="GO" id="GO:0004519">
    <property type="term" value="F:endonuclease activity"/>
    <property type="evidence" value="ECO:0007669"/>
    <property type="project" value="UniProtKB-KW"/>
</dbReference>